<gene>
    <name evidence="2" type="ORF">BJX66DRAFT_320069</name>
</gene>
<feature type="chain" id="PRO_5045557689" evidence="1">
    <location>
        <begin position="25"/>
        <end position="82"/>
    </location>
</feature>
<organism evidence="2 3">
    <name type="scientific">Aspergillus keveii</name>
    <dbReference type="NCBI Taxonomy" id="714993"/>
    <lineage>
        <taxon>Eukaryota</taxon>
        <taxon>Fungi</taxon>
        <taxon>Dikarya</taxon>
        <taxon>Ascomycota</taxon>
        <taxon>Pezizomycotina</taxon>
        <taxon>Eurotiomycetes</taxon>
        <taxon>Eurotiomycetidae</taxon>
        <taxon>Eurotiales</taxon>
        <taxon>Aspergillaceae</taxon>
        <taxon>Aspergillus</taxon>
        <taxon>Aspergillus subgen. Nidulantes</taxon>
    </lineage>
</organism>
<keyword evidence="1" id="KW-0732">Signal</keyword>
<evidence type="ECO:0000256" key="1">
    <source>
        <dbReference type="SAM" id="SignalP"/>
    </source>
</evidence>
<dbReference type="Proteomes" id="UP001610563">
    <property type="component" value="Unassembled WGS sequence"/>
</dbReference>
<protein>
    <submittedName>
        <fullName evidence="2">Uncharacterized protein</fullName>
    </submittedName>
</protein>
<comment type="caution">
    <text evidence="2">The sequence shown here is derived from an EMBL/GenBank/DDBJ whole genome shotgun (WGS) entry which is preliminary data.</text>
</comment>
<evidence type="ECO:0000313" key="3">
    <source>
        <dbReference type="Proteomes" id="UP001610563"/>
    </source>
</evidence>
<name>A0ABR4FHJ7_9EURO</name>
<proteinExistence type="predicted"/>
<reference evidence="2 3" key="1">
    <citation type="submission" date="2024-07" db="EMBL/GenBank/DDBJ databases">
        <title>Section-level genome sequencing and comparative genomics of Aspergillus sections Usti and Cavernicolus.</title>
        <authorList>
            <consortium name="Lawrence Berkeley National Laboratory"/>
            <person name="Nybo J.L."/>
            <person name="Vesth T.C."/>
            <person name="Theobald S."/>
            <person name="Frisvad J.C."/>
            <person name="Larsen T.O."/>
            <person name="Kjaerboelling I."/>
            <person name="Rothschild-Mancinelli K."/>
            <person name="Lyhne E.K."/>
            <person name="Kogle M.E."/>
            <person name="Barry K."/>
            <person name="Clum A."/>
            <person name="Na H."/>
            <person name="Ledsgaard L."/>
            <person name="Lin J."/>
            <person name="Lipzen A."/>
            <person name="Kuo A."/>
            <person name="Riley R."/>
            <person name="Mondo S."/>
            <person name="Labutti K."/>
            <person name="Haridas S."/>
            <person name="Pangalinan J."/>
            <person name="Salamov A.A."/>
            <person name="Simmons B.A."/>
            <person name="Magnuson J.K."/>
            <person name="Chen J."/>
            <person name="Drula E."/>
            <person name="Henrissat B."/>
            <person name="Wiebenga A."/>
            <person name="Lubbers R.J."/>
            <person name="Gomes A.C."/>
            <person name="Makela M.R."/>
            <person name="Stajich J."/>
            <person name="Grigoriev I.V."/>
            <person name="Mortensen U.H."/>
            <person name="De Vries R.P."/>
            <person name="Baker S.E."/>
            <person name="Andersen M.R."/>
        </authorList>
    </citation>
    <scope>NUCLEOTIDE SEQUENCE [LARGE SCALE GENOMIC DNA]</scope>
    <source>
        <strain evidence="2 3">CBS 209.92</strain>
    </source>
</reference>
<accession>A0ABR4FHJ7</accession>
<feature type="signal peptide" evidence="1">
    <location>
        <begin position="1"/>
        <end position="24"/>
    </location>
</feature>
<evidence type="ECO:0000313" key="2">
    <source>
        <dbReference type="EMBL" id="KAL2782714.1"/>
    </source>
</evidence>
<dbReference type="EMBL" id="JBFTWV010000340">
    <property type="protein sequence ID" value="KAL2782714.1"/>
    <property type="molecule type" value="Genomic_DNA"/>
</dbReference>
<sequence>MAASSRMFLVTLIALGYRLEKVQPIICDDGPLPPFGVAALHNFSGGVLGLARDPMGCTCGVDLSPLLLEFFRAKPDAAELSG</sequence>
<keyword evidence="3" id="KW-1185">Reference proteome</keyword>